<dbReference type="AlphaFoldDB" id="A0A2N1J8I6"/>
<gene>
    <name evidence="1" type="ORF">MVES_003240</name>
</gene>
<evidence type="ECO:0000313" key="2">
    <source>
        <dbReference type="Proteomes" id="UP000232875"/>
    </source>
</evidence>
<dbReference type="EMBL" id="KZ454993">
    <property type="protein sequence ID" value="PKI82869.1"/>
    <property type="molecule type" value="Genomic_DNA"/>
</dbReference>
<proteinExistence type="predicted"/>
<reference evidence="1 2" key="1">
    <citation type="submission" date="2017-10" db="EMBL/GenBank/DDBJ databases">
        <title>A novel species of cold-tolerant Malassezia isolated from bats.</title>
        <authorList>
            <person name="Lorch J.M."/>
            <person name="Palmer J.M."/>
            <person name="Vanderwolf K.J."/>
            <person name="Schmidt K.Z."/>
            <person name="Verant M.L."/>
            <person name="Weller T.J."/>
            <person name="Blehert D.S."/>
        </authorList>
    </citation>
    <scope>NUCLEOTIDE SEQUENCE [LARGE SCALE GENOMIC DNA]</scope>
    <source>
        <strain evidence="1 2">NWHC:44797-103</strain>
    </source>
</reference>
<name>A0A2N1J8I6_9BASI</name>
<dbReference type="Proteomes" id="UP000232875">
    <property type="component" value="Unassembled WGS sequence"/>
</dbReference>
<keyword evidence="2" id="KW-1185">Reference proteome</keyword>
<accession>A0A2N1J8I6</accession>
<organism evidence="1 2">
    <name type="scientific">Malassezia vespertilionis</name>
    <dbReference type="NCBI Taxonomy" id="2020962"/>
    <lineage>
        <taxon>Eukaryota</taxon>
        <taxon>Fungi</taxon>
        <taxon>Dikarya</taxon>
        <taxon>Basidiomycota</taxon>
        <taxon>Ustilaginomycotina</taxon>
        <taxon>Malasseziomycetes</taxon>
        <taxon>Malasseziales</taxon>
        <taxon>Malasseziaceae</taxon>
        <taxon>Malassezia</taxon>
    </lineage>
</organism>
<sequence length="58" mass="6148">MIALSTSVGAFGYKQGEQRTRTRLLNPAEVAAAARDAGAEQGLGYPLDGDVQNALRDR</sequence>
<protein>
    <submittedName>
        <fullName evidence="1">Uncharacterized protein</fullName>
    </submittedName>
</protein>
<evidence type="ECO:0000313" key="1">
    <source>
        <dbReference type="EMBL" id="PKI82869.1"/>
    </source>
</evidence>